<gene>
    <name evidence="4" type="ORF">EZS27_021298</name>
</gene>
<dbReference type="InterPro" id="IPR041122">
    <property type="entry name" value="RecJ_OB"/>
</dbReference>
<dbReference type="EC" id="3.1.-.-" evidence="4"/>
<sequence length="213" mass="24269">VASRLAEMYYRPVVVLTCSDGMATGSARSVSGFDIYKAIEYCRDLLENFGGHTYAVGLSMKVENVQTFANRFEEFVSLHILPRQTIPIINIDAEIDFRDITSKFVSDLKLFNPYGPDNWKPVFRTRNVYDYGTSKVVGRNQGHIKLELVDSKSSNIMNGIAFGQSSHVRYIKTKHSFDICYTIEENTHRKGDIQLQIENIQPSSTFCQSYPEQ</sequence>
<dbReference type="InterPro" id="IPR051673">
    <property type="entry name" value="SSDNA_exonuclease_RecJ"/>
</dbReference>
<feature type="domain" description="DHHA1" evidence="2">
    <location>
        <begin position="1"/>
        <end position="77"/>
    </location>
</feature>
<keyword evidence="1 4" id="KW-0378">Hydrolase</keyword>
<feature type="domain" description="RecJ OB" evidence="3">
    <location>
        <begin position="91"/>
        <end position="198"/>
    </location>
</feature>
<dbReference type="Gene3D" id="2.40.50.460">
    <property type="match status" value="1"/>
</dbReference>
<evidence type="ECO:0000256" key="1">
    <source>
        <dbReference type="ARBA" id="ARBA00022801"/>
    </source>
</evidence>
<proteinExistence type="predicted"/>
<protein>
    <submittedName>
        <fullName evidence="4">Single-stranded-DNA-specific exonuclease RecJ</fullName>
        <ecNumber evidence="4">3.1.-.-</ecNumber>
    </submittedName>
</protein>
<dbReference type="InterPro" id="IPR003156">
    <property type="entry name" value="DHHA1_dom"/>
</dbReference>
<dbReference type="PANTHER" id="PTHR30255:SF2">
    <property type="entry name" value="SINGLE-STRANDED-DNA-SPECIFIC EXONUCLEASE RECJ"/>
    <property type="match status" value="1"/>
</dbReference>
<dbReference type="AlphaFoldDB" id="A0A5J4R774"/>
<dbReference type="GO" id="GO:0003676">
    <property type="term" value="F:nucleic acid binding"/>
    <property type="evidence" value="ECO:0007669"/>
    <property type="project" value="InterPro"/>
</dbReference>
<organism evidence="4">
    <name type="scientific">termite gut metagenome</name>
    <dbReference type="NCBI Taxonomy" id="433724"/>
    <lineage>
        <taxon>unclassified sequences</taxon>
        <taxon>metagenomes</taxon>
        <taxon>organismal metagenomes</taxon>
    </lineage>
</organism>
<dbReference type="Pfam" id="PF17768">
    <property type="entry name" value="RecJ_OB"/>
    <property type="match status" value="1"/>
</dbReference>
<evidence type="ECO:0000259" key="2">
    <source>
        <dbReference type="Pfam" id="PF02272"/>
    </source>
</evidence>
<accession>A0A5J4R774</accession>
<evidence type="ECO:0000259" key="3">
    <source>
        <dbReference type="Pfam" id="PF17768"/>
    </source>
</evidence>
<dbReference type="GO" id="GO:0004527">
    <property type="term" value="F:exonuclease activity"/>
    <property type="evidence" value="ECO:0007669"/>
    <property type="project" value="UniProtKB-KW"/>
</dbReference>
<keyword evidence="4" id="KW-0540">Nuclease</keyword>
<dbReference type="SUPFAM" id="SSF64182">
    <property type="entry name" value="DHH phosphoesterases"/>
    <property type="match status" value="1"/>
</dbReference>
<feature type="non-terminal residue" evidence="4">
    <location>
        <position position="1"/>
    </location>
</feature>
<keyword evidence="4" id="KW-0269">Exonuclease</keyword>
<dbReference type="EMBL" id="SNRY01001573">
    <property type="protein sequence ID" value="KAA6329947.1"/>
    <property type="molecule type" value="Genomic_DNA"/>
</dbReference>
<evidence type="ECO:0000313" key="4">
    <source>
        <dbReference type="EMBL" id="KAA6329947.1"/>
    </source>
</evidence>
<name>A0A5J4R774_9ZZZZ</name>
<dbReference type="Pfam" id="PF02272">
    <property type="entry name" value="DHHA1"/>
    <property type="match status" value="1"/>
</dbReference>
<dbReference type="InterPro" id="IPR038763">
    <property type="entry name" value="DHH_sf"/>
</dbReference>
<dbReference type="PANTHER" id="PTHR30255">
    <property type="entry name" value="SINGLE-STRANDED-DNA-SPECIFIC EXONUCLEASE RECJ"/>
    <property type="match status" value="1"/>
</dbReference>
<comment type="caution">
    <text evidence="4">The sequence shown here is derived from an EMBL/GenBank/DDBJ whole genome shotgun (WGS) entry which is preliminary data.</text>
</comment>
<reference evidence="4" key="1">
    <citation type="submission" date="2019-03" db="EMBL/GenBank/DDBJ databases">
        <title>Single cell metagenomics reveals metabolic interactions within the superorganism composed of flagellate Streblomastix strix and complex community of Bacteroidetes bacteria on its surface.</title>
        <authorList>
            <person name="Treitli S.C."/>
            <person name="Kolisko M."/>
            <person name="Husnik F."/>
            <person name="Keeling P."/>
            <person name="Hampl V."/>
        </authorList>
    </citation>
    <scope>NUCLEOTIDE SEQUENCE</scope>
    <source>
        <strain evidence="4">STM</strain>
    </source>
</reference>